<evidence type="ECO:0000313" key="2">
    <source>
        <dbReference type="EMBL" id="MBP3192679.1"/>
    </source>
</evidence>
<evidence type="ECO:0000259" key="1">
    <source>
        <dbReference type="Pfam" id="PF01425"/>
    </source>
</evidence>
<dbReference type="InterPro" id="IPR000120">
    <property type="entry name" value="Amidase"/>
</dbReference>
<dbReference type="SUPFAM" id="SSF75304">
    <property type="entry name" value="Amidase signature (AS) enzymes"/>
    <property type="match status" value="1"/>
</dbReference>
<name>A0A8J7RMX7_9BACT</name>
<dbReference type="PANTHER" id="PTHR11895">
    <property type="entry name" value="TRANSAMIDASE"/>
    <property type="match status" value="1"/>
</dbReference>
<dbReference type="Proteomes" id="UP000673975">
    <property type="component" value="Unassembled WGS sequence"/>
</dbReference>
<dbReference type="InterPro" id="IPR036928">
    <property type="entry name" value="AS_sf"/>
</dbReference>
<protein>
    <submittedName>
        <fullName evidence="2">Amidase</fullName>
    </submittedName>
</protein>
<evidence type="ECO:0000313" key="3">
    <source>
        <dbReference type="Proteomes" id="UP000673975"/>
    </source>
</evidence>
<dbReference type="AlphaFoldDB" id="A0A8J7RMX7"/>
<comment type="caution">
    <text evidence="2">The sequence shown here is derived from an EMBL/GenBank/DDBJ whole genome shotgun (WGS) entry which is preliminary data.</text>
</comment>
<dbReference type="Gene3D" id="3.90.1300.10">
    <property type="entry name" value="Amidase signature (AS) domain"/>
    <property type="match status" value="1"/>
</dbReference>
<dbReference type="Pfam" id="PF01425">
    <property type="entry name" value="Amidase"/>
    <property type="match status" value="1"/>
</dbReference>
<organism evidence="2 3">
    <name type="scientific">Natronogracilivirga saccharolytica</name>
    <dbReference type="NCBI Taxonomy" id="2812953"/>
    <lineage>
        <taxon>Bacteria</taxon>
        <taxon>Pseudomonadati</taxon>
        <taxon>Balneolota</taxon>
        <taxon>Balneolia</taxon>
        <taxon>Balneolales</taxon>
        <taxon>Cyclonatronaceae</taxon>
        <taxon>Natronogracilivirga</taxon>
    </lineage>
</organism>
<dbReference type="InterPro" id="IPR023631">
    <property type="entry name" value="Amidase_dom"/>
</dbReference>
<proteinExistence type="predicted"/>
<reference evidence="2" key="1">
    <citation type="submission" date="2021-02" db="EMBL/GenBank/DDBJ databases">
        <title>Natronogracilivirga saccharolytica gen. nov. sp. nov. a new anaerobic, haloalkiliphilic carbohydrate-fermenting bacterium from soda lake and proposing of Cyclonatronumiaceae fam. nov. in the phylum Balneolaeota.</title>
        <authorList>
            <person name="Zhilina T.N."/>
            <person name="Sorokin D.Y."/>
            <person name="Zavarzina D.G."/>
            <person name="Toshchakov S.V."/>
            <person name="Kublanov I.V."/>
        </authorList>
    </citation>
    <scope>NUCLEOTIDE SEQUENCE</scope>
    <source>
        <strain evidence="2">Z-1702</strain>
    </source>
</reference>
<keyword evidence="3" id="KW-1185">Reference proteome</keyword>
<dbReference type="PANTHER" id="PTHR11895:SF73">
    <property type="entry name" value="AMIDASE FAMILY PROTEIN"/>
    <property type="match status" value="1"/>
</dbReference>
<accession>A0A8J7RMX7</accession>
<gene>
    <name evidence="2" type="ORF">NATSA_08385</name>
</gene>
<sequence>MQDTLPSFTAESIREAEKLYGLSFSDAHRDSMMKDVITQLGYYEELRGYDIGNDVMPAMHFDPMLPWHQSEEEQHSIDWMLDEQVELPDEPEELAFYPVEKLAVLIQSGAVTSEELTRMFLERIRRYDDELKTVVTLTDSLALAQARRADREIAEGNYRGLLHGIPYGTKDLLDLKGYPASWGSKIYAGREPDYTAAVISKLEAAGAVHVAKLSLGELAWGDVWFGGMTRTPWNTQYGSSGSSAGSASAVAAGLIPFSIGSETLGSIISPATRNGVTGFRPTFGRVSRQGVMALSWSMDKIGPVTRSAHDAAIVFDAIYGPANRTDASGDGGDATGSGYEKDPSVRDIPFNYDPEFDFENKRIGYIADAFESEHGYHEFDKRVLEKLRDLGAELVPVSLPEITAAPMRIILNVEAAAAFDEVTRSGKDTMMVRQVRDAWPNVFRAARFVPAVEYIQANRIRTLLMKQMDEAISDVDVYVSPSFVGGNLQVTNLTGHPSVSVPTGFDVESGLPVSITFNGHLYDEGTVLSLARAWQMATGYHEKIPPDFAPGSGERERDE</sequence>
<feature type="domain" description="Amidase" evidence="1">
    <location>
        <begin position="115"/>
        <end position="483"/>
    </location>
</feature>
<dbReference type="GO" id="GO:0050567">
    <property type="term" value="F:glutaminyl-tRNA synthase (glutamine-hydrolyzing) activity"/>
    <property type="evidence" value="ECO:0007669"/>
    <property type="project" value="TreeGrafter"/>
</dbReference>
<dbReference type="EMBL" id="JAFIDN010000005">
    <property type="protein sequence ID" value="MBP3192679.1"/>
    <property type="molecule type" value="Genomic_DNA"/>
</dbReference>